<dbReference type="Proteomes" id="UP000015530">
    <property type="component" value="Unassembled WGS sequence"/>
</dbReference>
<reference evidence="2" key="1">
    <citation type="journal article" date="2013" name="Mol. Plant Microbe Interact.">
        <title>Global aspects of pacC regulation of pathogenicity genes in Colletotrichum gloeosporioides as revealed by transcriptome analysis.</title>
        <authorList>
            <person name="Alkan N."/>
            <person name="Meng X."/>
            <person name="Friedlander G."/>
            <person name="Reuveni E."/>
            <person name="Sukno S."/>
            <person name="Sherman A."/>
            <person name="Thon M."/>
            <person name="Fluhr R."/>
            <person name="Prusky D."/>
        </authorList>
    </citation>
    <scope>NUCLEOTIDE SEQUENCE [LARGE SCALE GENOMIC DNA]</scope>
    <source>
        <strain evidence="2">Cg-14</strain>
    </source>
</reference>
<dbReference type="AlphaFoldDB" id="T0LWR2"/>
<comment type="caution">
    <text evidence="1">The sequence shown here is derived from an EMBL/GenBank/DDBJ whole genome shotgun (WGS) entry which is preliminary data.</text>
</comment>
<name>T0LWR2_COLGC</name>
<accession>T0LWR2</accession>
<sequence length="48" mass="5229">MQIETIELRDIHYLASLPFINITTDTITATGRTAYAICAISAVARSTT</sequence>
<proteinExistence type="predicted"/>
<evidence type="ECO:0000313" key="1">
    <source>
        <dbReference type="EMBL" id="EQB52850.1"/>
    </source>
</evidence>
<organism evidence="1 2">
    <name type="scientific">Colletotrichum gloeosporioides (strain Cg-14)</name>
    <name type="common">Anthracnose fungus</name>
    <name type="synonym">Glomerella cingulata</name>
    <dbReference type="NCBI Taxonomy" id="1237896"/>
    <lineage>
        <taxon>Eukaryota</taxon>
        <taxon>Fungi</taxon>
        <taxon>Dikarya</taxon>
        <taxon>Ascomycota</taxon>
        <taxon>Pezizomycotina</taxon>
        <taxon>Sordariomycetes</taxon>
        <taxon>Hypocreomycetidae</taxon>
        <taxon>Glomerellales</taxon>
        <taxon>Glomerellaceae</taxon>
        <taxon>Colletotrichum</taxon>
        <taxon>Colletotrichum gloeosporioides species complex</taxon>
    </lineage>
</organism>
<protein>
    <submittedName>
        <fullName evidence="1">Uncharacterized protein</fullName>
    </submittedName>
</protein>
<evidence type="ECO:0000313" key="2">
    <source>
        <dbReference type="Proteomes" id="UP000015530"/>
    </source>
</evidence>
<dbReference type="HOGENOM" id="CLU_3159936_0_0_1"/>
<gene>
    <name evidence="1" type="ORF">CGLO_07499</name>
</gene>
<dbReference type="EMBL" id="AMYD01001503">
    <property type="protein sequence ID" value="EQB52850.1"/>
    <property type="molecule type" value="Genomic_DNA"/>
</dbReference>